<gene>
    <name evidence="1" type="ORF">C1850_10170</name>
</gene>
<accession>A0A369NVN8</accession>
<name>A0A369NVN8_9ACTN</name>
<dbReference type="Proteomes" id="UP000253805">
    <property type="component" value="Unassembled WGS sequence"/>
</dbReference>
<reference evidence="1 2" key="1">
    <citation type="journal article" date="2018" name="Elife">
        <title>Discovery and characterization of a prevalent human gut bacterial enzyme sufficient for the inactivation of a family of plant toxins.</title>
        <authorList>
            <person name="Koppel N."/>
            <person name="Bisanz J.E."/>
            <person name="Pandelia M.E."/>
            <person name="Turnbaugh P.J."/>
            <person name="Balskus E.P."/>
        </authorList>
    </citation>
    <scope>NUCLEOTIDE SEQUENCE [LARGE SCALE GENOMIC DNA]</scope>
    <source>
        <strain evidence="1 2">OB21 GAM 11</strain>
    </source>
</reference>
<protein>
    <submittedName>
        <fullName evidence="1">Uncharacterized protein</fullName>
    </submittedName>
</protein>
<dbReference type="AlphaFoldDB" id="A0A369NVN8"/>
<comment type="caution">
    <text evidence="1">The sequence shown here is derived from an EMBL/GenBank/DDBJ whole genome shotgun (WGS) entry which is preliminary data.</text>
</comment>
<sequence length="78" mass="9247">MKIERHTYLRRYGVAEQRYERLINSLILYRAVLGQPRQEELLSKLSQMTDGDTIRSLFLSLAPFNHSEEIEESDYAEQ</sequence>
<evidence type="ECO:0000313" key="2">
    <source>
        <dbReference type="Proteomes" id="UP000253805"/>
    </source>
</evidence>
<dbReference type="EMBL" id="PPUT01000031">
    <property type="protein sequence ID" value="RDC42290.1"/>
    <property type="molecule type" value="Genomic_DNA"/>
</dbReference>
<organism evidence="1 2">
    <name type="scientific">Adlercreutzia equolifaciens subsp. celatus</name>
    <dbReference type="NCBI Taxonomy" id="394340"/>
    <lineage>
        <taxon>Bacteria</taxon>
        <taxon>Bacillati</taxon>
        <taxon>Actinomycetota</taxon>
        <taxon>Coriobacteriia</taxon>
        <taxon>Eggerthellales</taxon>
        <taxon>Eggerthellaceae</taxon>
        <taxon>Adlercreutzia</taxon>
    </lineage>
</organism>
<proteinExistence type="predicted"/>
<evidence type="ECO:0000313" key="1">
    <source>
        <dbReference type="EMBL" id="RDC42290.1"/>
    </source>
</evidence>